<dbReference type="InterPro" id="IPR003680">
    <property type="entry name" value="Flavodoxin_fold"/>
</dbReference>
<keyword evidence="2 4" id="KW-0560">Oxidoreductase</keyword>
<reference evidence="4 5" key="1">
    <citation type="submission" date="2021-03" db="EMBL/GenBank/DDBJ databases">
        <title>Sequencing the genomes of 1000 actinobacteria strains.</title>
        <authorList>
            <person name="Klenk H.-P."/>
        </authorList>
    </citation>
    <scope>NUCLEOTIDE SEQUENCE [LARGE SCALE GENOMIC DNA]</scope>
    <source>
        <strain evidence="4 5">DSM 45256</strain>
    </source>
</reference>
<dbReference type="Gene3D" id="3.40.50.360">
    <property type="match status" value="1"/>
</dbReference>
<gene>
    <name evidence="4" type="ORF">JOF36_002680</name>
</gene>
<dbReference type="InterPro" id="IPR051545">
    <property type="entry name" value="NAD(P)H_dehydrogenase_qn"/>
</dbReference>
<dbReference type="InterPro" id="IPR029039">
    <property type="entry name" value="Flavoprotein-like_sf"/>
</dbReference>
<feature type="domain" description="Flavodoxin-like fold" evidence="3">
    <location>
        <begin position="1"/>
        <end position="213"/>
    </location>
</feature>
<comment type="similarity">
    <text evidence="1">Belongs to the NAD(P)H dehydrogenase (quinone) family.</text>
</comment>
<accession>A0ABS4VTV9</accession>
<organism evidence="4 5">
    <name type="scientific">Pseudonocardia parietis</name>
    <dbReference type="NCBI Taxonomy" id="570936"/>
    <lineage>
        <taxon>Bacteria</taxon>
        <taxon>Bacillati</taxon>
        <taxon>Actinomycetota</taxon>
        <taxon>Actinomycetes</taxon>
        <taxon>Pseudonocardiales</taxon>
        <taxon>Pseudonocardiaceae</taxon>
        <taxon>Pseudonocardia</taxon>
    </lineage>
</organism>
<dbReference type="RefSeq" id="WP_210027075.1">
    <property type="nucleotide sequence ID" value="NZ_JAGINU010000001.1"/>
</dbReference>
<name>A0ABS4VTV9_9PSEU</name>
<evidence type="ECO:0000259" key="3">
    <source>
        <dbReference type="Pfam" id="PF02525"/>
    </source>
</evidence>
<dbReference type="SUPFAM" id="SSF52218">
    <property type="entry name" value="Flavoproteins"/>
    <property type="match status" value="1"/>
</dbReference>
<evidence type="ECO:0000313" key="4">
    <source>
        <dbReference type="EMBL" id="MBP2366984.1"/>
    </source>
</evidence>
<dbReference type="GO" id="GO:0003955">
    <property type="term" value="F:NAD(P)H dehydrogenase (quinone) activity"/>
    <property type="evidence" value="ECO:0007669"/>
    <property type="project" value="UniProtKB-EC"/>
</dbReference>
<proteinExistence type="inferred from homology"/>
<dbReference type="Pfam" id="PF02525">
    <property type="entry name" value="Flavodoxin_2"/>
    <property type="match status" value="1"/>
</dbReference>
<comment type="caution">
    <text evidence="4">The sequence shown here is derived from an EMBL/GenBank/DDBJ whole genome shotgun (WGS) entry which is preliminary data.</text>
</comment>
<dbReference type="PANTHER" id="PTHR10204:SF34">
    <property type="entry name" value="NAD(P)H DEHYDROGENASE [QUINONE] 1 ISOFORM 1"/>
    <property type="match status" value="1"/>
</dbReference>
<evidence type="ECO:0000256" key="1">
    <source>
        <dbReference type="ARBA" id="ARBA00006252"/>
    </source>
</evidence>
<protein>
    <submittedName>
        <fullName evidence="4">NAD(P)H dehydrogenase (Quinone)</fullName>
        <ecNumber evidence="4">1.6.5.2</ecNumber>
    </submittedName>
</protein>
<evidence type="ECO:0000256" key="2">
    <source>
        <dbReference type="ARBA" id="ARBA00023002"/>
    </source>
</evidence>
<dbReference type="EC" id="1.6.5.2" evidence="4"/>
<dbReference type="PANTHER" id="PTHR10204">
    <property type="entry name" value="NAD P H OXIDOREDUCTASE-RELATED"/>
    <property type="match status" value="1"/>
</dbReference>
<keyword evidence="5" id="KW-1185">Reference proteome</keyword>
<dbReference type="EMBL" id="JAGINU010000001">
    <property type="protein sequence ID" value="MBP2366984.1"/>
    <property type="molecule type" value="Genomic_DNA"/>
</dbReference>
<dbReference type="Proteomes" id="UP001519295">
    <property type="component" value="Unassembled WGS sequence"/>
</dbReference>
<sequence>MNVLWVFAHPEQRSLGGALRDDAVAALEGAGHQVTHSDLYAMGWNPVVTAADYGHDAEERFRVGPVSASALRNGTLSEDVVAEQMKIKSADAVIVQFPLWWYSLPAILKGWFDRVFLKDFAYGIEDPSNPGRTLRYGDGNLAGKRALVVTTAGGRAPALGPRGLNGDISELLFALQHGTLFYVGMEVLPPVVVPGANRVSDEEFRATAAALRERVLSIPSTEPIAFRTQNGGEYDDDLVLHDRYAPGMAGLGVHLQQEPTT</sequence>
<evidence type="ECO:0000313" key="5">
    <source>
        <dbReference type="Proteomes" id="UP001519295"/>
    </source>
</evidence>